<keyword evidence="2" id="KW-1185">Reference proteome</keyword>
<dbReference type="EnsemblMetazoa" id="PPA36029.1">
    <property type="protein sequence ID" value="PPA36029.1"/>
    <property type="gene ID" value="WBGene00274398"/>
</dbReference>
<dbReference type="Proteomes" id="UP000005239">
    <property type="component" value="Unassembled WGS sequence"/>
</dbReference>
<sequence length="216" mass="24851">MNFLCFLVLFASASPVLSDMAYIAFSVDFEKSGEKFKEAYETITNFTNEANQPELLQFITPKDLLTFIPYLFDYTNESESRMLELLRNLTSSICEYKPFRLATHYFVVADGAIADIILAYREFESCLYEKSGASQMIIFCSVHIQHALRNAELRPELFGRVVLARFLSDPRIPYKWSCVNIKNSTVQLGNRVSMHLCEDPMDHICPEMATRQFACE</sequence>
<reference evidence="1" key="2">
    <citation type="submission" date="2022-06" db="UniProtKB">
        <authorList>
            <consortium name="EnsemblMetazoa"/>
        </authorList>
    </citation>
    <scope>IDENTIFICATION</scope>
    <source>
        <strain evidence="1">PS312</strain>
    </source>
</reference>
<proteinExistence type="predicted"/>
<organism evidence="1 2">
    <name type="scientific">Pristionchus pacificus</name>
    <name type="common">Parasitic nematode worm</name>
    <dbReference type="NCBI Taxonomy" id="54126"/>
    <lineage>
        <taxon>Eukaryota</taxon>
        <taxon>Metazoa</taxon>
        <taxon>Ecdysozoa</taxon>
        <taxon>Nematoda</taxon>
        <taxon>Chromadorea</taxon>
        <taxon>Rhabditida</taxon>
        <taxon>Rhabditina</taxon>
        <taxon>Diplogasteromorpha</taxon>
        <taxon>Diplogasteroidea</taxon>
        <taxon>Neodiplogasteridae</taxon>
        <taxon>Pristionchus</taxon>
    </lineage>
</organism>
<accession>A0A2A6BKX3</accession>
<protein>
    <submittedName>
        <fullName evidence="1">Uncharacterized protein</fullName>
    </submittedName>
</protein>
<reference evidence="2" key="1">
    <citation type="journal article" date="2008" name="Nat. Genet.">
        <title>The Pristionchus pacificus genome provides a unique perspective on nematode lifestyle and parasitism.</title>
        <authorList>
            <person name="Dieterich C."/>
            <person name="Clifton S.W."/>
            <person name="Schuster L.N."/>
            <person name="Chinwalla A."/>
            <person name="Delehaunty K."/>
            <person name="Dinkelacker I."/>
            <person name="Fulton L."/>
            <person name="Fulton R."/>
            <person name="Godfrey J."/>
            <person name="Minx P."/>
            <person name="Mitreva M."/>
            <person name="Roeseler W."/>
            <person name="Tian H."/>
            <person name="Witte H."/>
            <person name="Yang S.P."/>
            <person name="Wilson R.K."/>
            <person name="Sommer R.J."/>
        </authorList>
    </citation>
    <scope>NUCLEOTIDE SEQUENCE [LARGE SCALE GENOMIC DNA]</scope>
    <source>
        <strain evidence="2">PS312</strain>
    </source>
</reference>
<evidence type="ECO:0000313" key="2">
    <source>
        <dbReference type="Proteomes" id="UP000005239"/>
    </source>
</evidence>
<dbReference type="AlphaFoldDB" id="A0A2A6BKX3"/>
<gene>
    <name evidence="1" type="primary">WBGene00274398</name>
</gene>
<accession>A0A8R1UQD1</accession>
<name>A0A2A6BKX3_PRIPA</name>
<evidence type="ECO:0000313" key="1">
    <source>
        <dbReference type="EnsemblMetazoa" id="PPA36029.1"/>
    </source>
</evidence>